<evidence type="ECO:0000313" key="2">
    <source>
        <dbReference type="Proteomes" id="UP000693868"/>
    </source>
</evidence>
<dbReference type="Proteomes" id="UP000693868">
    <property type="component" value="Segment"/>
</dbReference>
<protein>
    <submittedName>
        <fullName evidence="1">Uncharacterized protein</fullName>
    </submittedName>
</protein>
<dbReference type="EMBL" id="MT732474">
    <property type="protein sequence ID" value="QQV91421.1"/>
    <property type="molecule type" value="Genomic_DNA"/>
</dbReference>
<sequence length="65" mass="7778">MVQGYANNPNKNFRFTNMNLSKKIRHSVYNEYYYKCKDLQKDIEEKKITFLVIGANQKNLQLALF</sequence>
<evidence type="ECO:0000313" key="1">
    <source>
        <dbReference type="EMBL" id="QQV91421.1"/>
    </source>
</evidence>
<organism evidence="1 2">
    <name type="scientific">Tenacibaculum phage Gundel_1</name>
    <dbReference type="NCBI Taxonomy" id="2745672"/>
    <lineage>
        <taxon>Viruses</taxon>
        <taxon>Duplodnaviria</taxon>
        <taxon>Heunggongvirae</taxon>
        <taxon>Uroviricota</taxon>
        <taxon>Caudoviricetes</taxon>
        <taxon>Pachyviridae</taxon>
        <taxon>Gundelvirus</taxon>
        <taxon>Gundelvirus Gundel</taxon>
    </lineage>
</organism>
<keyword evidence="2" id="KW-1185">Reference proteome</keyword>
<accession>A0A8E5EBK1</accession>
<name>A0A8E5EBK1_9CAUD</name>
<proteinExistence type="predicted"/>
<reference evidence="1" key="1">
    <citation type="submission" date="2020-07" db="EMBL/GenBank/DDBJ databases">
        <title>Highly diverse flavobacterial phages as mortality factor during North Sea spring blooms.</title>
        <authorList>
            <person name="Bartlau N."/>
            <person name="Wichels A."/>
            <person name="Krohne G."/>
            <person name="Adriaenssens E.M."/>
            <person name="Heins A."/>
            <person name="Fuchs B.M."/>
            <person name="Amann R."/>
            <person name="Moraru C."/>
        </authorList>
    </citation>
    <scope>NUCLEOTIDE SEQUENCE</scope>
</reference>
<gene>
    <name evidence="1" type="ORF">Gundel1_10</name>
</gene>